<evidence type="ECO:0000313" key="3">
    <source>
        <dbReference type="Proteomes" id="UP001242313"/>
    </source>
</evidence>
<feature type="transmembrane region" description="Helical" evidence="1">
    <location>
        <begin position="161"/>
        <end position="179"/>
    </location>
</feature>
<evidence type="ECO:0000313" key="2">
    <source>
        <dbReference type="EMBL" id="MDQ0415445.1"/>
    </source>
</evidence>
<evidence type="ECO:0000256" key="1">
    <source>
        <dbReference type="SAM" id="Phobius"/>
    </source>
</evidence>
<comment type="caution">
    <text evidence="2">The sequence shown here is derived from an EMBL/GenBank/DDBJ whole genome shotgun (WGS) entry which is preliminary data.</text>
</comment>
<keyword evidence="1" id="KW-0472">Membrane</keyword>
<name>A0ABU0FZT2_9BACI</name>
<accession>A0ABU0FZT2</accession>
<keyword evidence="1" id="KW-1133">Transmembrane helix</keyword>
<reference evidence="2 3" key="1">
    <citation type="submission" date="2023-07" db="EMBL/GenBank/DDBJ databases">
        <title>Genomic Encyclopedia of Type Strains, Phase IV (KMG-IV): sequencing the most valuable type-strain genomes for metagenomic binning, comparative biology and taxonomic classification.</title>
        <authorList>
            <person name="Goeker M."/>
        </authorList>
    </citation>
    <scope>NUCLEOTIDE SEQUENCE [LARGE SCALE GENOMIC DNA]</scope>
    <source>
        <strain evidence="2 3">DSM 19598</strain>
    </source>
</reference>
<gene>
    <name evidence="2" type="ORF">J2S25_003672</name>
</gene>
<dbReference type="InterPro" id="IPR053170">
    <property type="entry name" value="Transcription_regulator"/>
</dbReference>
<keyword evidence="1" id="KW-0812">Transmembrane</keyword>
<organism evidence="2 3">
    <name type="scientific">Mesobacillus stamsii</name>
    <dbReference type="NCBI Taxonomy" id="225347"/>
    <lineage>
        <taxon>Bacteria</taxon>
        <taxon>Bacillati</taxon>
        <taxon>Bacillota</taxon>
        <taxon>Bacilli</taxon>
        <taxon>Bacillales</taxon>
        <taxon>Bacillaceae</taxon>
        <taxon>Mesobacillus</taxon>
    </lineage>
</organism>
<dbReference type="Proteomes" id="UP001242313">
    <property type="component" value="Unassembled WGS sequence"/>
</dbReference>
<sequence length="329" mass="37495">MSVDTFSHIVIGAGLGALATLDPAVSSSETLSQAVLIGTVLGSNAPDFDIVYRFRGKGCYYRHHRGESHSLPAQPIWGLALSAAILPFFPGIPFVSLFVWVLLAVVLHVLLDLLNMHGTQLLLPFSRSWIAFDAIPLVDPFILLTHFIGFVLIFWFGSGPIFLIIYAIIFVYLAIRVFSSVLTQRQLKKHFTNAERIKLIPHIRWFRWDVIIETDADFLFGTHSFDSMVVEHTLSKRIHYPELILSSRAHQNVADFLSSTHFAYPFAEKRNAGYFVFWKDLRFRSKKFFPNAAILFFTADQKQQSSYIGMMNSLKQYKNIIKNLKKMTS</sequence>
<proteinExistence type="predicted"/>
<dbReference type="EMBL" id="JAUSUN010000034">
    <property type="protein sequence ID" value="MDQ0415445.1"/>
    <property type="molecule type" value="Genomic_DNA"/>
</dbReference>
<dbReference type="PANTHER" id="PTHR40031:SF1">
    <property type="entry name" value="MEMBRANE-BOUND METAL-DEPENDENT HYDROLASE"/>
    <property type="match status" value="1"/>
</dbReference>
<protein>
    <submittedName>
        <fullName evidence="2">Inner membrane protein</fullName>
    </submittedName>
</protein>
<feature type="transmembrane region" description="Helical" evidence="1">
    <location>
        <begin position="134"/>
        <end position="155"/>
    </location>
</feature>
<dbReference type="InterPro" id="IPR007404">
    <property type="entry name" value="YdjM-like"/>
</dbReference>
<feature type="transmembrane region" description="Helical" evidence="1">
    <location>
        <begin position="95"/>
        <end position="114"/>
    </location>
</feature>
<dbReference type="RefSeq" id="WP_052807073.1">
    <property type="nucleotide sequence ID" value="NZ_JAUSUN010000034.1"/>
</dbReference>
<dbReference type="PANTHER" id="PTHR40031">
    <property type="entry name" value="HYPOTHETICAL MEMBRANE SPANNING PROTEIN"/>
    <property type="match status" value="1"/>
</dbReference>
<dbReference type="Pfam" id="PF04307">
    <property type="entry name" value="YdjM"/>
    <property type="match status" value="1"/>
</dbReference>
<keyword evidence="3" id="KW-1185">Reference proteome</keyword>